<feature type="domain" description="ABC transporter" evidence="6">
    <location>
        <begin position="7"/>
        <end position="234"/>
    </location>
</feature>
<dbReference type="SMART" id="SM00382">
    <property type="entry name" value="AAA"/>
    <property type="match status" value="1"/>
</dbReference>
<dbReference type="PANTHER" id="PTHR42711:SF5">
    <property type="entry name" value="ABC TRANSPORTER ATP-BINDING PROTEIN NATA"/>
    <property type="match status" value="1"/>
</dbReference>
<keyword evidence="8" id="KW-1185">Reference proteome</keyword>
<evidence type="ECO:0000256" key="2">
    <source>
        <dbReference type="ARBA" id="ARBA00022448"/>
    </source>
</evidence>
<proteinExistence type="inferred from homology"/>
<evidence type="ECO:0000256" key="4">
    <source>
        <dbReference type="ARBA" id="ARBA00022741"/>
    </source>
</evidence>
<dbReference type="GO" id="GO:0005524">
    <property type="term" value="F:ATP binding"/>
    <property type="evidence" value="ECO:0007669"/>
    <property type="project" value="UniProtKB-KW"/>
</dbReference>
<gene>
    <name evidence="7" type="ORF">TBC1_112240</name>
</gene>
<dbReference type="AlphaFoldDB" id="A0A0S7C5H1"/>
<evidence type="ECO:0000313" key="7">
    <source>
        <dbReference type="EMBL" id="GAP44079.1"/>
    </source>
</evidence>
<dbReference type="InterPro" id="IPR003439">
    <property type="entry name" value="ABC_transporter-like_ATP-bd"/>
</dbReference>
<dbReference type="STRING" id="1678841.TBC1_112240"/>
<dbReference type="OrthoDB" id="9801987at2"/>
<dbReference type="InterPro" id="IPR017871">
    <property type="entry name" value="ABC_transporter-like_CS"/>
</dbReference>
<dbReference type="Pfam" id="PF00005">
    <property type="entry name" value="ABC_tran"/>
    <property type="match status" value="1"/>
</dbReference>
<evidence type="ECO:0000259" key="6">
    <source>
        <dbReference type="PROSITE" id="PS50893"/>
    </source>
</evidence>
<dbReference type="RefSeq" id="WP_062042267.1">
    <property type="nucleotide sequence ID" value="NZ_DF968182.1"/>
</dbReference>
<dbReference type="SUPFAM" id="SSF52540">
    <property type="entry name" value="P-loop containing nucleoside triphosphate hydrolases"/>
    <property type="match status" value="1"/>
</dbReference>
<dbReference type="PANTHER" id="PTHR42711">
    <property type="entry name" value="ABC TRANSPORTER ATP-BINDING PROTEIN"/>
    <property type="match status" value="1"/>
</dbReference>
<evidence type="ECO:0000256" key="1">
    <source>
        <dbReference type="ARBA" id="ARBA00005417"/>
    </source>
</evidence>
<dbReference type="PROSITE" id="PS00211">
    <property type="entry name" value="ABC_TRANSPORTER_1"/>
    <property type="match status" value="1"/>
</dbReference>
<keyword evidence="4" id="KW-0547">Nucleotide-binding</keyword>
<dbReference type="Proteomes" id="UP000053091">
    <property type="component" value="Unassembled WGS sequence"/>
</dbReference>
<evidence type="ECO:0000256" key="5">
    <source>
        <dbReference type="ARBA" id="ARBA00022840"/>
    </source>
</evidence>
<sequence>MTKEVSIDCENLTKNYASATALAGISFKVSKGEIFGFIGPDGAGKTSLFRILATLLLPDNGTASVEGLDVVKDYRKLRQILGYMPGRFSLYQDLTVAENLQFFAGIFRVNIKENYYLIRDIYEQIAPFANRRAGKLSGGMKQKLALCCALIHKPVVLILDEPTTGVDAVSRHEFWEMLIRLKQEHITILVATPYMDEAVLCDRVALIQHGEIMAIDTPESITRAYPDQLFKIKSNNTLTAIRLMKEFEGILSAEMFGDTVHVSAEKGRINAYAIKEYLSEKGMMVTAVSEADPGIEDCFIHLMKQSGVVKNETIIS</sequence>
<dbReference type="GO" id="GO:0016887">
    <property type="term" value="F:ATP hydrolysis activity"/>
    <property type="evidence" value="ECO:0007669"/>
    <property type="project" value="InterPro"/>
</dbReference>
<dbReference type="Gene3D" id="3.40.50.300">
    <property type="entry name" value="P-loop containing nucleotide triphosphate hydrolases"/>
    <property type="match status" value="1"/>
</dbReference>
<keyword evidence="5" id="KW-0067">ATP-binding</keyword>
<reference evidence="7" key="1">
    <citation type="journal article" date="2015" name="Genome Announc.">
        <title>Draft Genome Sequence of Bacteroidales Strain TBC1, a Novel Isolate from a Methanogenic Wastewater Treatment System.</title>
        <authorList>
            <person name="Tourlousse D.M."/>
            <person name="Matsuura N."/>
            <person name="Sun L."/>
            <person name="Toyonaga M."/>
            <person name="Kuroda K."/>
            <person name="Ohashi A."/>
            <person name="Cruz R."/>
            <person name="Yamaguchi T."/>
            <person name="Sekiguchi Y."/>
        </authorList>
    </citation>
    <scope>NUCLEOTIDE SEQUENCE [LARGE SCALE GENOMIC DNA]</scope>
    <source>
        <strain evidence="7">TBC1</strain>
    </source>
</reference>
<keyword evidence="2" id="KW-0813">Transport</keyword>
<dbReference type="InterPro" id="IPR003593">
    <property type="entry name" value="AAA+_ATPase"/>
</dbReference>
<dbReference type="InterPro" id="IPR027417">
    <property type="entry name" value="P-loop_NTPase"/>
</dbReference>
<evidence type="ECO:0000256" key="3">
    <source>
        <dbReference type="ARBA" id="ARBA00022458"/>
    </source>
</evidence>
<name>A0A0S7C5H1_9BACT</name>
<protein>
    <submittedName>
        <fullName evidence="7">ABC-type multidrug transport system, ATPase component</fullName>
    </submittedName>
</protein>
<comment type="similarity">
    <text evidence="1">Belongs to the ABC transporter superfamily.</text>
</comment>
<dbReference type="EMBL" id="DF968182">
    <property type="protein sequence ID" value="GAP44079.1"/>
    <property type="molecule type" value="Genomic_DNA"/>
</dbReference>
<dbReference type="CDD" id="cd03230">
    <property type="entry name" value="ABC_DR_subfamily_A"/>
    <property type="match status" value="1"/>
</dbReference>
<accession>A0A0S7C5H1</accession>
<keyword evidence="3" id="KW-0536">Nodulation</keyword>
<evidence type="ECO:0000313" key="8">
    <source>
        <dbReference type="Proteomes" id="UP000053091"/>
    </source>
</evidence>
<organism evidence="7">
    <name type="scientific">Lentimicrobium saccharophilum</name>
    <dbReference type="NCBI Taxonomy" id="1678841"/>
    <lineage>
        <taxon>Bacteria</taxon>
        <taxon>Pseudomonadati</taxon>
        <taxon>Bacteroidota</taxon>
        <taxon>Bacteroidia</taxon>
        <taxon>Bacteroidales</taxon>
        <taxon>Lentimicrobiaceae</taxon>
        <taxon>Lentimicrobium</taxon>
    </lineage>
</organism>
<dbReference type="PROSITE" id="PS50893">
    <property type="entry name" value="ABC_TRANSPORTER_2"/>
    <property type="match status" value="1"/>
</dbReference>
<dbReference type="InterPro" id="IPR050763">
    <property type="entry name" value="ABC_transporter_ATP-binding"/>
</dbReference>